<dbReference type="STRING" id="404380.Gbem_3435"/>
<proteinExistence type="predicted"/>
<keyword evidence="3" id="KW-1185">Reference proteome</keyword>
<evidence type="ECO:0000256" key="1">
    <source>
        <dbReference type="SAM" id="Phobius"/>
    </source>
</evidence>
<keyword evidence="1" id="KW-0472">Membrane</keyword>
<feature type="transmembrane region" description="Helical" evidence="1">
    <location>
        <begin position="6"/>
        <end position="23"/>
    </location>
</feature>
<evidence type="ECO:0000313" key="3">
    <source>
        <dbReference type="Proteomes" id="UP000008825"/>
    </source>
</evidence>
<dbReference type="OrthoDB" id="5397176at2"/>
<dbReference type="PANTHER" id="PTHR31033:SF18">
    <property type="entry name" value="OS06G0115800 PROTEIN"/>
    <property type="match status" value="1"/>
</dbReference>
<dbReference type="KEGG" id="gbm:Gbem_3435"/>
<feature type="transmembrane region" description="Helical" evidence="1">
    <location>
        <begin position="59"/>
        <end position="76"/>
    </location>
</feature>
<accession>B5EBD6</accession>
<keyword evidence="1" id="KW-0812">Transmembrane</keyword>
<dbReference type="EMBL" id="CP001124">
    <property type="protein sequence ID" value="ACH40428.1"/>
    <property type="molecule type" value="Genomic_DNA"/>
</dbReference>
<dbReference type="Proteomes" id="UP000008825">
    <property type="component" value="Chromosome"/>
</dbReference>
<name>B5EBD6_CITBB</name>
<reference evidence="2 3" key="1">
    <citation type="submission" date="2008-07" db="EMBL/GenBank/DDBJ databases">
        <title>Complete sequence of Geobacter bemidjiensis BEM.</title>
        <authorList>
            <consortium name="US DOE Joint Genome Institute"/>
            <person name="Lucas S."/>
            <person name="Copeland A."/>
            <person name="Lapidus A."/>
            <person name="Glavina del Rio T."/>
            <person name="Dalin E."/>
            <person name="Tice H."/>
            <person name="Bruce D."/>
            <person name="Goodwin L."/>
            <person name="Pitluck S."/>
            <person name="Kiss H."/>
            <person name="Brettin T."/>
            <person name="Detter J.C."/>
            <person name="Han C."/>
            <person name="Kuske C.R."/>
            <person name="Schmutz J."/>
            <person name="Larimer F."/>
            <person name="Land M."/>
            <person name="Hauser L."/>
            <person name="Kyrpides N."/>
            <person name="Lykidis A."/>
            <person name="Lovley D."/>
            <person name="Richardson P."/>
        </authorList>
    </citation>
    <scope>NUCLEOTIDE SEQUENCE [LARGE SCALE GENOMIC DNA]</scope>
    <source>
        <strain evidence="3">ATCC BAA-1014 / DSM 16622 / JCM 12645 / Bem</strain>
    </source>
</reference>
<organism evidence="2 3">
    <name type="scientific">Citrifermentans bemidjiense (strain ATCC BAA-1014 / DSM 16622 / JCM 12645 / Bem)</name>
    <name type="common">Geobacter bemidjiensis</name>
    <dbReference type="NCBI Taxonomy" id="404380"/>
    <lineage>
        <taxon>Bacteria</taxon>
        <taxon>Pseudomonadati</taxon>
        <taxon>Thermodesulfobacteriota</taxon>
        <taxon>Desulfuromonadia</taxon>
        <taxon>Geobacterales</taxon>
        <taxon>Geobacteraceae</taxon>
        <taxon>Citrifermentans</taxon>
    </lineage>
</organism>
<reference evidence="2 3" key="2">
    <citation type="journal article" date="2010" name="BMC Genomics">
        <title>The genome of Geobacter bemidjiensis, exemplar for the subsurface clade of Geobacter species that predominate in Fe(III)-reducing subsurface environments.</title>
        <authorList>
            <person name="Aklujkar M."/>
            <person name="Young N.D."/>
            <person name="Holmes D."/>
            <person name="Chavan M."/>
            <person name="Risso C."/>
            <person name="Kiss H.E."/>
            <person name="Han C.S."/>
            <person name="Land M.L."/>
            <person name="Lovley D.R."/>
        </authorList>
    </citation>
    <scope>NUCLEOTIDE SEQUENCE [LARGE SCALE GENOMIC DNA]</scope>
    <source>
        <strain evidence="3">ATCC BAA-1014 / DSM 16622 / JCM 12645 / Bem</strain>
    </source>
</reference>
<dbReference type="RefSeq" id="WP_012531861.1">
    <property type="nucleotide sequence ID" value="NC_011146.1"/>
</dbReference>
<feature type="transmembrane region" description="Helical" evidence="1">
    <location>
        <begin position="35"/>
        <end position="53"/>
    </location>
</feature>
<dbReference type="HOGENOM" id="CLU_166570_0_0_7"/>
<keyword evidence="1" id="KW-1133">Transmembrane helix</keyword>
<gene>
    <name evidence="2" type="ordered locus">Gbem_3435</name>
</gene>
<dbReference type="PANTHER" id="PTHR31033">
    <property type="entry name" value="PROTEIN, PUTATIVE-RELATED"/>
    <property type="match status" value="1"/>
</dbReference>
<dbReference type="AlphaFoldDB" id="B5EBD6"/>
<sequence length="90" mass="10164">MDTDTILKAAALIILATAVNIPLGYRRQSYPKFSFGWYFYVHISIPAIVYFRIKTGLGWGFIPFSITSAVIGQVIGGRMHRKRNKVEKAD</sequence>
<evidence type="ECO:0000313" key="2">
    <source>
        <dbReference type="EMBL" id="ACH40428.1"/>
    </source>
</evidence>
<protein>
    <submittedName>
        <fullName evidence="2">Uncharacterized protein</fullName>
    </submittedName>
</protein>
<dbReference type="eggNOG" id="ENOG5033DSE">
    <property type="taxonomic scope" value="Bacteria"/>
</dbReference>